<evidence type="ECO:0000313" key="8">
    <source>
        <dbReference type="EMBL" id="TCN86339.1"/>
    </source>
</evidence>
<organism evidence="8 9">
    <name type="scientific">Shewanella fodinae</name>
    <dbReference type="NCBI Taxonomy" id="552357"/>
    <lineage>
        <taxon>Bacteria</taxon>
        <taxon>Pseudomonadati</taxon>
        <taxon>Pseudomonadota</taxon>
        <taxon>Gammaproteobacteria</taxon>
        <taxon>Alteromonadales</taxon>
        <taxon>Shewanellaceae</taxon>
        <taxon>Shewanella</taxon>
    </lineage>
</organism>
<dbReference type="Gene3D" id="2.40.128.200">
    <property type="match status" value="1"/>
</dbReference>
<feature type="domain" description="Lysozyme inhibitor LprI-like N-terminal" evidence="6">
    <location>
        <begin position="46"/>
        <end position="115"/>
    </location>
</feature>
<evidence type="ECO:0000256" key="5">
    <source>
        <dbReference type="SAM" id="SignalP"/>
    </source>
</evidence>
<evidence type="ECO:0000259" key="7">
    <source>
        <dbReference type="Pfam" id="PF09864"/>
    </source>
</evidence>
<sequence>MMKVIVAMILVAGAIGLYVPSAMAATPEQASFDCNLVSAKSSDVKKWVCGHAELAQLDRKLAYIYQQVQAKTALQDLPLLDSNQRQWAHERDACMTQPQAEMCGQTRYQQRIATLQARYQLVPSQGPFTYVCDNVPSTWLVAQFFDTEPNVVRAKVGNDEVLMYQVPSASGAKYQDAEHLLWEHAGELTLRWGKQATETRCHQKADGIN</sequence>
<gene>
    <name evidence="8" type="ORF">EDC91_10789</name>
</gene>
<dbReference type="SUPFAM" id="SSF141488">
    <property type="entry name" value="YdhA-like"/>
    <property type="match status" value="1"/>
</dbReference>
<name>A0A4R2FHE0_9GAMM</name>
<keyword evidence="9" id="KW-1185">Reference proteome</keyword>
<reference evidence="8 9" key="1">
    <citation type="submission" date="2019-03" db="EMBL/GenBank/DDBJ databases">
        <title>Freshwater and sediment microbial communities from various areas in North America, analyzing microbe dynamics in response to fracking.</title>
        <authorList>
            <person name="Lamendella R."/>
        </authorList>
    </citation>
    <scope>NUCLEOTIDE SEQUENCE [LARGE SCALE GENOMIC DNA]</scope>
    <source>
        <strain evidence="8 9">74A</strain>
    </source>
</reference>
<evidence type="ECO:0000259" key="6">
    <source>
        <dbReference type="Pfam" id="PF07007"/>
    </source>
</evidence>
<evidence type="ECO:0000256" key="4">
    <source>
        <dbReference type="ARBA" id="ARBA00023288"/>
    </source>
</evidence>
<dbReference type="InterPro" id="IPR009739">
    <property type="entry name" value="LprI-like_N"/>
</dbReference>
<dbReference type="AlphaFoldDB" id="A0A4R2FHE0"/>
<evidence type="ECO:0000256" key="1">
    <source>
        <dbReference type="ARBA" id="ARBA00022729"/>
    </source>
</evidence>
<keyword evidence="4" id="KW-0449">Lipoprotein</keyword>
<dbReference type="EMBL" id="SLWF01000007">
    <property type="protein sequence ID" value="TCN86339.1"/>
    <property type="molecule type" value="Genomic_DNA"/>
</dbReference>
<dbReference type="InterPro" id="IPR036328">
    <property type="entry name" value="MliC_sf"/>
</dbReference>
<feature type="chain" id="PRO_5020632498" description="Lysozyme inhibitor LprI N-terminal domain-containing protein" evidence="5">
    <location>
        <begin position="25"/>
        <end position="209"/>
    </location>
</feature>
<evidence type="ECO:0008006" key="10">
    <source>
        <dbReference type="Google" id="ProtNLM"/>
    </source>
</evidence>
<dbReference type="GO" id="GO:0005576">
    <property type="term" value="C:extracellular region"/>
    <property type="evidence" value="ECO:0007669"/>
    <property type="project" value="TreeGrafter"/>
</dbReference>
<accession>A0A4R2FHE0</accession>
<dbReference type="Pfam" id="PF07007">
    <property type="entry name" value="LprI"/>
    <property type="match status" value="1"/>
</dbReference>
<comment type="caution">
    <text evidence="8">The sequence shown here is derived from an EMBL/GenBank/DDBJ whole genome shotgun (WGS) entry which is preliminary data.</text>
</comment>
<proteinExistence type="predicted"/>
<dbReference type="InterPro" id="IPR018660">
    <property type="entry name" value="MliC"/>
</dbReference>
<protein>
    <recommendedName>
        <fullName evidence="10">Lysozyme inhibitor LprI N-terminal domain-containing protein</fullName>
    </recommendedName>
</protein>
<evidence type="ECO:0000313" key="9">
    <source>
        <dbReference type="Proteomes" id="UP000294832"/>
    </source>
</evidence>
<evidence type="ECO:0000256" key="2">
    <source>
        <dbReference type="ARBA" id="ARBA00023136"/>
    </source>
</evidence>
<evidence type="ECO:0000256" key="3">
    <source>
        <dbReference type="ARBA" id="ARBA00023139"/>
    </source>
</evidence>
<dbReference type="InterPro" id="IPR052755">
    <property type="entry name" value="Lysozyme_Inhibitor_LprI"/>
</dbReference>
<dbReference type="PANTHER" id="PTHR37549">
    <property type="entry name" value="LIPOPROTEIN LPRI"/>
    <property type="match status" value="1"/>
</dbReference>
<dbReference type="RefSeq" id="WP_165900092.1">
    <property type="nucleotide sequence ID" value="NZ_SLWF01000007.1"/>
</dbReference>
<keyword evidence="2" id="KW-0472">Membrane</keyword>
<dbReference type="Proteomes" id="UP000294832">
    <property type="component" value="Unassembled WGS sequence"/>
</dbReference>
<keyword evidence="1 5" id="KW-0732">Signal</keyword>
<feature type="domain" description="C-type lysozyme inhibitor" evidence="7">
    <location>
        <begin position="130"/>
        <end position="197"/>
    </location>
</feature>
<dbReference type="Pfam" id="PF09864">
    <property type="entry name" value="MliC"/>
    <property type="match status" value="1"/>
</dbReference>
<feature type="signal peptide" evidence="5">
    <location>
        <begin position="1"/>
        <end position="24"/>
    </location>
</feature>
<dbReference type="PANTHER" id="PTHR37549:SF1">
    <property type="entry name" value="LIPOPROTEIN LPRI"/>
    <property type="match status" value="1"/>
</dbReference>
<keyword evidence="3" id="KW-0564">Palmitate</keyword>